<evidence type="ECO:0000256" key="2">
    <source>
        <dbReference type="ARBA" id="ARBA00022771"/>
    </source>
</evidence>
<proteinExistence type="predicted"/>
<evidence type="ECO:0000256" key="4">
    <source>
        <dbReference type="PROSITE-ProRule" id="PRU00091"/>
    </source>
</evidence>
<dbReference type="OrthoDB" id="166134at2759"/>
<keyword evidence="2 4" id="KW-0863">Zinc-finger</keyword>
<dbReference type="GO" id="GO:0032266">
    <property type="term" value="F:phosphatidylinositol-3-phosphate binding"/>
    <property type="evidence" value="ECO:0007669"/>
    <property type="project" value="UniProtKB-ARBA"/>
</dbReference>
<dbReference type="InterPro" id="IPR013087">
    <property type="entry name" value="Znf_C2H2_type"/>
</dbReference>
<dbReference type="InterPro" id="IPR021565">
    <property type="entry name" value="Rbsn_Rab-bd"/>
</dbReference>
<dbReference type="InterPro" id="IPR017455">
    <property type="entry name" value="Znf_FYVE-rel"/>
</dbReference>
<dbReference type="GO" id="GO:0004180">
    <property type="term" value="F:carboxypeptidase activity"/>
    <property type="evidence" value="ECO:0007669"/>
    <property type="project" value="UniProtKB-KW"/>
</dbReference>
<feature type="domain" description="FYVE-type" evidence="5">
    <location>
        <begin position="276"/>
        <end position="364"/>
    </location>
</feature>
<sequence length="554" mass="64655">MSKRRVLGKSNLSLDKTTNNILSKSQNVDLKSNQSENEFICPMCNLPISSLLKLNQHVDSVHLNIKDNANSLLLNSDIKDENITHKQHISKSSLSSITSSSSTNTNTNANTNTIIATTGPIKLPKDHFIRPFNGMKCSDHRCNIKIGLKHSAFNCSKCGKVYCSNHCNILLKLNLKLEIINQFSNDGIITKCCIQCLNEYKGWNDVIGNITIINKTKNFQNLRKFKNDENSLQNLILERRFDKIFNWIIMNYEKNLKITEINLKNFEIDLCNWKNDNDYKNCNICNISFGFFIRKHHCRICGDIVCGDLNRRCSMIVPLGIIFDLMKLDKLNDENKYEFDKIEKSLKNDYFGIRICLNCKKKILNKRVFKFDQIKLYENNDFLIIFKIWKLIFNKIENENISKIQNDDENLMLVGLFQRLDQLIKQIDSIINNHNKKLPNDEIKMFNTLKGAIANYIQIKLPILRKAQEEKLEREREVLQNLINDKPKLSSKDIRLKREKLMVLNEQKFVVSNLYEDFKKQRRFDDLKTLDLNLADIEKEIQDLTIELGDEGFH</sequence>
<dbReference type="Gene3D" id="3.30.40.10">
    <property type="entry name" value="Zinc/RING finger domain, C3HC4 (zinc finger)"/>
    <property type="match status" value="1"/>
</dbReference>
<protein>
    <submittedName>
        <fullName evidence="6">Carboxypeptidase Y-deficient</fullName>
    </submittedName>
</protein>
<dbReference type="InterPro" id="IPR000306">
    <property type="entry name" value="Znf_FYVE"/>
</dbReference>
<dbReference type="SMART" id="SM00064">
    <property type="entry name" value="FYVE"/>
    <property type="match status" value="1"/>
</dbReference>
<dbReference type="GO" id="GO:0008270">
    <property type="term" value="F:zinc ion binding"/>
    <property type="evidence" value="ECO:0007669"/>
    <property type="project" value="UniProtKB-KW"/>
</dbReference>
<comment type="caution">
    <text evidence="6">The sequence shown here is derived from an EMBL/GenBank/DDBJ whole genome shotgun (WGS) entry which is preliminary data.</text>
</comment>
<evidence type="ECO:0000256" key="1">
    <source>
        <dbReference type="ARBA" id="ARBA00022723"/>
    </source>
</evidence>
<dbReference type="InterPro" id="IPR036531">
    <property type="entry name" value="Rbsn_Rab-bd_sf"/>
</dbReference>
<dbReference type="Pfam" id="PF01363">
    <property type="entry name" value="FYVE"/>
    <property type="match status" value="1"/>
</dbReference>
<gene>
    <name evidence="6" type="primary">PEP7</name>
    <name evidence="6" type="ORF">C6P40_004712</name>
</gene>
<dbReference type="PROSITE" id="PS50178">
    <property type="entry name" value="ZF_FYVE"/>
    <property type="match status" value="1"/>
</dbReference>
<dbReference type="InterPro" id="IPR011011">
    <property type="entry name" value="Znf_FYVE_PHD"/>
</dbReference>
<dbReference type="Pfam" id="PF11464">
    <property type="entry name" value="Rbsn"/>
    <property type="match status" value="1"/>
</dbReference>
<name>A0A9P6WMB8_9ASCO</name>
<evidence type="ECO:0000313" key="7">
    <source>
        <dbReference type="Proteomes" id="UP000697127"/>
    </source>
</evidence>
<dbReference type="PANTHER" id="PTHR13510">
    <property type="entry name" value="FYVE-FINGER-CONTAINING RAB5 EFFECTOR PROTEIN RABENOSYN-5-RELATED"/>
    <property type="match status" value="1"/>
</dbReference>
<dbReference type="AlphaFoldDB" id="A0A9P6WMB8"/>
<organism evidence="6 7">
    <name type="scientific">Pichia californica</name>
    <dbReference type="NCBI Taxonomy" id="460514"/>
    <lineage>
        <taxon>Eukaryota</taxon>
        <taxon>Fungi</taxon>
        <taxon>Dikarya</taxon>
        <taxon>Ascomycota</taxon>
        <taxon>Saccharomycotina</taxon>
        <taxon>Pichiomycetes</taxon>
        <taxon>Pichiales</taxon>
        <taxon>Pichiaceae</taxon>
        <taxon>Pichia</taxon>
    </lineage>
</organism>
<accession>A0A9P6WMB8</accession>
<keyword evidence="7" id="KW-1185">Reference proteome</keyword>
<keyword evidence="6" id="KW-0121">Carboxypeptidase</keyword>
<dbReference type="InterPro" id="IPR052727">
    <property type="entry name" value="Rab4/Rab5_effector"/>
</dbReference>
<keyword evidence="6" id="KW-0645">Protease</keyword>
<dbReference type="InterPro" id="IPR013083">
    <property type="entry name" value="Znf_RING/FYVE/PHD"/>
</dbReference>
<dbReference type="PANTHER" id="PTHR13510:SF44">
    <property type="entry name" value="RABENOSYN-5"/>
    <property type="match status" value="1"/>
</dbReference>
<dbReference type="CDD" id="cd15737">
    <property type="entry name" value="FYVE2_Vac1p_like"/>
    <property type="match status" value="1"/>
</dbReference>
<keyword evidence="1" id="KW-0479">Metal-binding</keyword>
<keyword evidence="6" id="KW-0378">Hydrolase</keyword>
<dbReference type="PROSITE" id="PS00028">
    <property type="entry name" value="ZINC_FINGER_C2H2_1"/>
    <property type="match status" value="1"/>
</dbReference>
<dbReference type="Proteomes" id="UP000697127">
    <property type="component" value="Unassembled WGS sequence"/>
</dbReference>
<evidence type="ECO:0000313" key="6">
    <source>
        <dbReference type="EMBL" id="KAG0689635.1"/>
    </source>
</evidence>
<dbReference type="SUPFAM" id="SSF57903">
    <property type="entry name" value="FYVE/PHD zinc finger"/>
    <property type="match status" value="2"/>
</dbReference>
<dbReference type="SUPFAM" id="SSF140125">
    <property type="entry name" value="Rabenosyn-5 Rab-binding domain-like"/>
    <property type="match status" value="1"/>
</dbReference>
<evidence type="ECO:0000259" key="5">
    <source>
        <dbReference type="PROSITE" id="PS50178"/>
    </source>
</evidence>
<keyword evidence="3" id="KW-0862">Zinc</keyword>
<dbReference type="EMBL" id="PUHW01000069">
    <property type="protein sequence ID" value="KAG0689635.1"/>
    <property type="molecule type" value="Genomic_DNA"/>
</dbReference>
<reference evidence="6" key="1">
    <citation type="submission" date="2020-11" db="EMBL/GenBank/DDBJ databases">
        <title>Kefir isolates.</title>
        <authorList>
            <person name="Marcisauskas S."/>
            <person name="Kim Y."/>
            <person name="Blasche S."/>
        </authorList>
    </citation>
    <scope>NUCLEOTIDE SEQUENCE</scope>
    <source>
        <strain evidence="6">Olga-1</strain>
    </source>
</reference>
<evidence type="ECO:0000256" key="3">
    <source>
        <dbReference type="ARBA" id="ARBA00022833"/>
    </source>
</evidence>